<keyword evidence="7 8" id="KW-0472">Membrane</keyword>
<comment type="similarity">
    <text evidence="2">Belongs to the AzlC family.</text>
</comment>
<reference evidence="9" key="1">
    <citation type="submission" date="2023-01" db="EMBL/GenBank/DDBJ databases">
        <title>The diversity of Class Acidimicrobiia in South China Sea sediment environments and the proposal of Iamia marina sp. nov., a novel species of the genus Iamia.</title>
        <authorList>
            <person name="He Y."/>
            <person name="Tian X."/>
        </authorList>
    </citation>
    <scope>NUCLEOTIDE SEQUENCE</scope>
    <source>
        <strain evidence="9">DSM 19957</strain>
    </source>
</reference>
<feature type="transmembrane region" description="Helical" evidence="8">
    <location>
        <begin position="167"/>
        <end position="187"/>
    </location>
</feature>
<evidence type="ECO:0000256" key="1">
    <source>
        <dbReference type="ARBA" id="ARBA00004651"/>
    </source>
</evidence>
<comment type="subcellular location">
    <subcellularLocation>
        <location evidence="1">Cell membrane</location>
        <topology evidence="1">Multi-pass membrane protein</topology>
    </subcellularLocation>
</comment>
<dbReference type="GO" id="GO:0005886">
    <property type="term" value="C:plasma membrane"/>
    <property type="evidence" value="ECO:0007669"/>
    <property type="project" value="UniProtKB-SubCell"/>
</dbReference>
<dbReference type="Proteomes" id="UP001216390">
    <property type="component" value="Chromosome"/>
</dbReference>
<sequence>MTDPPALVRAAVRDGLVAMAPLALGVAPFGLVVGATAAEEGLSTLQAVGLSVGVFAGASQLAAIDLLGAGAPLLVVIATALVINMRMVMYSASLAPHVRELPRRRRLAMSYLLVDQAYALSVLRWERHDEPVRVRFAFYLAVALPLWTIWQTTTLVGAVVGSRVPDGVPLSFTVTLVFLAVLVPSLTDRPRIVAAVVAGGVAMGARGLPADLALIVGAVCGIAAGVWAEARADTGGGA</sequence>
<evidence type="ECO:0000313" key="10">
    <source>
        <dbReference type="Proteomes" id="UP001216390"/>
    </source>
</evidence>
<dbReference type="GO" id="GO:1903785">
    <property type="term" value="P:L-valine transmembrane transport"/>
    <property type="evidence" value="ECO:0007669"/>
    <property type="project" value="TreeGrafter"/>
</dbReference>
<dbReference type="EMBL" id="CP116942">
    <property type="protein sequence ID" value="WCO68781.1"/>
    <property type="molecule type" value="Genomic_DNA"/>
</dbReference>
<dbReference type="AlphaFoldDB" id="A0AAF0BSR9"/>
<organism evidence="9 10">
    <name type="scientific">Iamia majanohamensis</name>
    <dbReference type="NCBI Taxonomy" id="467976"/>
    <lineage>
        <taxon>Bacteria</taxon>
        <taxon>Bacillati</taxon>
        <taxon>Actinomycetota</taxon>
        <taxon>Acidimicrobiia</taxon>
        <taxon>Acidimicrobiales</taxon>
        <taxon>Iamiaceae</taxon>
        <taxon>Iamia</taxon>
    </lineage>
</organism>
<dbReference type="PANTHER" id="PTHR34979:SF1">
    <property type="entry name" value="INNER MEMBRANE PROTEIN YGAZ"/>
    <property type="match status" value="1"/>
</dbReference>
<evidence type="ECO:0000256" key="6">
    <source>
        <dbReference type="ARBA" id="ARBA00022989"/>
    </source>
</evidence>
<dbReference type="KEGG" id="ima:PO878_08590"/>
<keyword evidence="6 8" id="KW-1133">Transmembrane helix</keyword>
<keyword evidence="3" id="KW-0813">Transport</keyword>
<dbReference type="InterPro" id="IPR011606">
    <property type="entry name" value="Brnchd-chn_aa_trnsp_permease"/>
</dbReference>
<keyword evidence="10" id="KW-1185">Reference proteome</keyword>
<evidence type="ECO:0000313" key="9">
    <source>
        <dbReference type="EMBL" id="WCO68781.1"/>
    </source>
</evidence>
<feature type="transmembrane region" description="Helical" evidence="8">
    <location>
        <begin position="207"/>
        <end position="228"/>
    </location>
</feature>
<dbReference type="PANTHER" id="PTHR34979">
    <property type="entry name" value="INNER MEMBRANE PROTEIN YGAZ"/>
    <property type="match status" value="1"/>
</dbReference>
<evidence type="ECO:0000256" key="2">
    <source>
        <dbReference type="ARBA" id="ARBA00010735"/>
    </source>
</evidence>
<accession>A0AAF0BSR9</accession>
<keyword evidence="4" id="KW-1003">Cell membrane</keyword>
<feature type="transmembrane region" description="Helical" evidence="8">
    <location>
        <begin position="15"/>
        <end position="35"/>
    </location>
</feature>
<dbReference type="Pfam" id="PF03591">
    <property type="entry name" value="AzlC"/>
    <property type="match status" value="1"/>
</dbReference>
<gene>
    <name evidence="9" type="ORF">PO878_08590</name>
</gene>
<evidence type="ECO:0000256" key="8">
    <source>
        <dbReference type="SAM" id="Phobius"/>
    </source>
</evidence>
<protein>
    <submittedName>
        <fullName evidence="9">AzlC family ABC transporter permease</fullName>
    </submittedName>
</protein>
<evidence type="ECO:0000256" key="3">
    <source>
        <dbReference type="ARBA" id="ARBA00022448"/>
    </source>
</evidence>
<name>A0AAF0BSR9_9ACTN</name>
<proteinExistence type="inferred from homology"/>
<feature type="transmembrane region" description="Helical" evidence="8">
    <location>
        <begin position="137"/>
        <end position="160"/>
    </location>
</feature>
<keyword evidence="5 8" id="KW-0812">Transmembrane</keyword>
<evidence type="ECO:0000256" key="5">
    <source>
        <dbReference type="ARBA" id="ARBA00022692"/>
    </source>
</evidence>
<evidence type="ECO:0000256" key="7">
    <source>
        <dbReference type="ARBA" id="ARBA00023136"/>
    </source>
</evidence>
<evidence type="ECO:0000256" key="4">
    <source>
        <dbReference type="ARBA" id="ARBA00022475"/>
    </source>
</evidence>